<dbReference type="Proteomes" id="UP000800040">
    <property type="component" value="Unassembled WGS sequence"/>
</dbReference>
<name>A0A6A5KFY6_9PLEO</name>
<evidence type="ECO:0000313" key="1">
    <source>
        <dbReference type="EMBL" id="KAF1835130.1"/>
    </source>
</evidence>
<gene>
    <name evidence="1" type="ORF">BDW02DRAFT_297857</name>
</gene>
<protein>
    <submittedName>
        <fullName evidence="1">Uncharacterized protein</fullName>
    </submittedName>
</protein>
<sequence length="171" mass="19604">MLCPTTTSLVNIQSQLNTPSSAFPHTQPLLNRPIRNLILDVQLGLHHVQRQPNSTMARRNTTYVLIISVALTTLPFLQLENASLTFPYWRELCIPTTGPFWWKLNLGCFPVPCTSTRGKLFSTIVQRATSETQDVVVIFCLIKRRVVIGREVNRISRVWDETQSFSTMWIF</sequence>
<keyword evidence="2" id="KW-1185">Reference proteome</keyword>
<dbReference type="AlphaFoldDB" id="A0A6A5KFY6"/>
<reference evidence="1" key="1">
    <citation type="submission" date="2020-01" db="EMBL/GenBank/DDBJ databases">
        <authorList>
            <consortium name="DOE Joint Genome Institute"/>
            <person name="Haridas S."/>
            <person name="Albert R."/>
            <person name="Binder M."/>
            <person name="Bloem J."/>
            <person name="Labutti K."/>
            <person name="Salamov A."/>
            <person name="Andreopoulos B."/>
            <person name="Baker S.E."/>
            <person name="Barry K."/>
            <person name="Bills G."/>
            <person name="Bluhm B.H."/>
            <person name="Cannon C."/>
            <person name="Castanera R."/>
            <person name="Culley D.E."/>
            <person name="Daum C."/>
            <person name="Ezra D."/>
            <person name="Gonzalez J.B."/>
            <person name="Henrissat B."/>
            <person name="Kuo A."/>
            <person name="Liang C."/>
            <person name="Lipzen A."/>
            <person name="Lutzoni F."/>
            <person name="Magnuson J."/>
            <person name="Mondo S."/>
            <person name="Nolan M."/>
            <person name="Ohm R."/>
            <person name="Pangilinan J."/>
            <person name="Park H.-J."/>
            <person name="Ramirez L."/>
            <person name="Alfaro M."/>
            <person name="Sun H."/>
            <person name="Tritt A."/>
            <person name="Yoshinaga Y."/>
            <person name="Zwiers L.-H."/>
            <person name="Turgeon B.G."/>
            <person name="Goodwin S.B."/>
            <person name="Spatafora J.W."/>
            <person name="Crous P.W."/>
            <person name="Grigoriev I.V."/>
        </authorList>
    </citation>
    <scope>NUCLEOTIDE SEQUENCE</scope>
    <source>
        <strain evidence="1">P77</strain>
    </source>
</reference>
<evidence type="ECO:0000313" key="2">
    <source>
        <dbReference type="Proteomes" id="UP000800040"/>
    </source>
</evidence>
<dbReference type="EMBL" id="ML975291">
    <property type="protein sequence ID" value="KAF1835130.1"/>
    <property type="molecule type" value="Genomic_DNA"/>
</dbReference>
<proteinExistence type="predicted"/>
<accession>A0A6A5KFY6</accession>
<organism evidence="1 2">
    <name type="scientific">Decorospora gaudefroyi</name>
    <dbReference type="NCBI Taxonomy" id="184978"/>
    <lineage>
        <taxon>Eukaryota</taxon>
        <taxon>Fungi</taxon>
        <taxon>Dikarya</taxon>
        <taxon>Ascomycota</taxon>
        <taxon>Pezizomycotina</taxon>
        <taxon>Dothideomycetes</taxon>
        <taxon>Pleosporomycetidae</taxon>
        <taxon>Pleosporales</taxon>
        <taxon>Pleosporineae</taxon>
        <taxon>Pleosporaceae</taxon>
        <taxon>Decorospora</taxon>
    </lineage>
</organism>